<comment type="subcellular location">
    <subcellularLocation>
        <location evidence="1">Cell membrane</location>
        <topology evidence="1">Multi-pass membrane protein</topology>
    </subcellularLocation>
</comment>
<evidence type="ECO:0000256" key="9">
    <source>
        <dbReference type="SAM" id="Phobius"/>
    </source>
</evidence>
<feature type="domain" description="CBS" evidence="10">
    <location>
        <begin position="281"/>
        <end position="338"/>
    </location>
</feature>
<protein>
    <submittedName>
        <fullName evidence="12">HlyC/CorC family transporter</fullName>
    </submittedName>
</protein>
<evidence type="ECO:0000259" key="11">
    <source>
        <dbReference type="PROSITE" id="PS51846"/>
    </source>
</evidence>
<keyword evidence="5 8" id="KW-1133">Transmembrane helix</keyword>
<gene>
    <name evidence="12" type="ORF">HJ588_08335</name>
</gene>
<keyword evidence="2" id="KW-1003">Cell membrane</keyword>
<evidence type="ECO:0000256" key="5">
    <source>
        <dbReference type="ARBA" id="ARBA00022989"/>
    </source>
</evidence>
<dbReference type="PANTHER" id="PTHR43099">
    <property type="entry name" value="UPF0053 PROTEIN YRKA"/>
    <property type="match status" value="1"/>
</dbReference>
<keyword evidence="4" id="KW-0677">Repeat</keyword>
<keyword evidence="13" id="KW-1185">Reference proteome</keyword>
<dbReference type="PANTHER" id="PTHR43099:SF5">
    <property type="entry name" value="HLYC_CORC FAMILY TRANSPORTER"/>
    <property type="match status" value="1"/>
</dbReference>
<evidence type="ECO:0000256" key="4">
    <source>
        <dbReference type="ARBA" id="ARBA00022737"/>
    </source>
</evidence>
<dbReference type="CDD" id="cd04590">
    <property type="entry name" value="CBS_pair_CorC_HlyC_assoc"/>
    <property type="match status" value="1"/>
</dbReference>
<keyword evidence="7" id="KW-0129">CBS domain</keyword>
<feature type="transmembrane region" description="Helical" evidence="9">
    <location>
        <begin position="85"/>
        <end position="111"/>
    </location>
</feature>
<dbReference type="SMART" id="SM00116">
    <property type="entry name" value="CBS"/>
    <property type="match status" value="2"/>
</dbReference>
<dbReference type="Pfam" id="PF00571">
    <property type="entry name" value="CBS"/>
    <property type="match status" value="2"/>
</dbReference>
<accession>A0A849AIX0</accession>
<organism evidence="12 13">
    <name type="scientific">Flexivirga aerilata</name>
    <dbReference type="NCBI Taxonomy" id="1656889"/>
    <lineage>
        <taxon>Bacteria</taxon>
        <taxon>Bacillati</taxon>
        <taxon>Actinomycetota</taxon>
        <taxon>Actinomycetes</taxon>
        <taxon>Micrococcales</taxon>
        <taxon>Dermacoccaceae</taxon>
        <taxon>Flexivirga</taxon>
    </lineage>
</organism>
<evidence type="ECO:0000256" key="7">
    <source>
        <dbReference type="PROSITE-ProRule" id="PRU00703"/>
    </source>
</evidence>
<feature type="domain" description="CBS" evidence="10">
    <location>
        <begin position="217"/>
        <end position="277"/>
    </location>
</feature>
<dbReference type="PROSITE" id="PS51371">
    <property type="entry name" value="CBS"/>
    <property type="match status" value="2"/>
</dbReference>
<keyword evidence="3 8" id="KW-0812">Transmembrane</keyword>
<dbReference type="InterPro" id="IPR000644">
    <property type="entry name" value="CBS_dom"/>
</dbReference>
<dbReference type="InterPro" id="IPR051676">
    <property type="entry name" value="UPF0053_domain"/>
</dbReference>
<dbReference type="AlphaFoldDB" id="A0A849AIX0"/>
<feature type="domain" description="CNNM transmembrane" evidence="11">
    <location>
        <begin position="1"/>
        <end position="198"/>
    </location>
</feature>
<evidence type="ECO:0000256" key="6">
    <source>
        <dbReference type="ARBA" id="ARBA00023136"/>
    </source>
</evidence>
<dbReference type="Gene3D" id="3.10.580.10">
    <property type="entry name" value="CBS-domain"/>
    <property type="match status" value="1"/>
</dbReference>
<sequence>MSLWLALLFLLGNAFFVGAEFSVMAARRSQLEPLAAAGSRRARLSLEALENVSSLLACAQLGITVCSVLLGAVAEQALEHLLEPALEAVGLPHGAVAAIALLLALLIVAYLHVVVGEMVPKNLAIAGPDRAALLLAPALLWVTKVLRPLIRAVEAIAKFAVRRLGVEPKDEATSTFSAEEVELIVAESQREGLLQEEQSARVQGALEFSDRVAADVAVPLDELVTLHVGATPEDVERLVAKRGFSRFPVLDRTGVIAGYVHLKDVLYATDEAYSEPVPPRRIRRLATVAPDDEVEDVLLTMQRSGAHLARVVDADDAVLGVVFLEDVLEELVGEVSDATQRRPWVESGP</sequence>
<evidence type="ECO:0000256" key="8">
    <source>
        <dbReference type="PROSITE-ProRule" id="PRU01193"/>
    </source>
</evidence>
<proteinExistence type="predicted"/>
<dbReference type="EMBL" id="JABENB010000001">
    <property type="protein sequence ID" value="NNG39281.1"/>
    <property type="molecule type" value="Genomic_DNA"/>
</dbReference>
<dbReference type="RefSeq" id="WP_171153901.1">
    <property type="nucleotide sequence ID" value="NZ_JABENB010000001.1"/>
</dbReference>
<evidence type="ECO:0000256" key="2">
    <source>
        <dbReference type="ARBA" id="ARBA00022475"/>
    </source>
</evidence>
<feature type="transmembrane region" description="Helical" evidence="9">
    <location>
        <begin position="52"/>
        <end position="73"/>
    </location>
</feature>
<evidence type="ECO:0000256" key="3">
    <source>
        <dbReference type="ARBA" id="ARBA00022692"/>
    </source>
</evidence>
<evidence type="ECO:0000313" key="13">
    <source>
        <dbReference type="Proteomes" id="UP000557772"/>
    </source>
</evidence>
<evidence type="ECO:0000313" key="12">
    <source>
        <dbReference type="EMBL" id="NNG39281.1"/>
    </source>
</evidence>
<dbReference type="Pfam" id="PF01595">
    <property type="entry name" value="CNNM"/>
    <property type="match status" value="1"/>
</dbReference>
<name>A0A849AIX0_9MICO</name>
<dbReference type="InterPro" id="IPR002550">
    <property type="entry name" value="CNNM"/>
</dbReference>
<dbReference type="InterPro" id="IPR046342">
    <property type="entry name" value="CBS_dom_sf"/>
</dbReference>
<reference evidence="12 13" key="1">
    <citation type="submission" date="2020-05" db="EMBL/GenBank/DDBJ databases">
        <title>Flexivirga sp. ID2601S isolated from air conditioner.</title>
        <authorList>
            <person name="Kim D.H."/>
        </authorList>
    </citation>
    <scope>NUCLEOTIDE SEQUENCE [LARGE SCALE GENOMIC DNA]</scope>
    <source>
        <strain evidence="12 13">ID2601S</strain>
    </source>
</reference>
<dbReference type="InterPro" id="IPR044751">
    <property type="entry name" value="Ion_transp-like_CBS"/>
</dbReference>
<dbReference type="PROSITE" id="PS51846">
    <property type="entry name" value="CNNM"/>
    <property type="match status" value="1"/>
</dbReference>
<dbReference type="GO" id="GO:0005886">
    <property type="term" value="C:plasma membrane"/>
    <property type="evidence" value="ECO:0007669"/>
    <property type="project" value="UniProtKB-SubCell"/>
</dbReference>
<evidence type="ECO:0000259" key="10">
    <source>
        <dbReference type="PROSITE" id="PS51371"/>
    </source>
</evidence>
<dbReference type="SUPFAM" id="SSF54631">
    <property type="entry name" value="CBS-domain pair"/>
    <property type="match status" value="1"/>
</dbReference>
<comment type="caution">
    <text evidence="12">The sequence shown here is derived from an EMBL/GenBank/DDBJ whole genome shotgun (WGS) entry which is preliminary data.</text>
</comment>
<keyword evidence="6 8" id="KW-0472">Membrane</keyword>
<dbReference type="Proteomes" id="UP000557772">
    <property type="component" value="Unassembled WGS sequence"/>
</dbReference>
<evidence type="ECO:0000256" key="1">
    <source>
        <dbReference type="ARBA" id="ARBA00004651"/>
    </source>
</evidence>